<accession>X0XKN4</accession>
<proteinExistence type="predicted"/>
<comment type="caution">
    <text evidence="1">The sequence shown here is derived from an EMBL/GenBank/DDBJ whole genome shotgun (WGS) entry which is preliminary data.</text>
</comment>
<feature type="non-terminal residue" evidence="1">
    <location>
        <position position="73"/>
    </location>
</feature>
<dbReference type="InterPro" id="IPR016913">
    <property type="entry name" value="UCP029215"/>
</dbReference>
<dbReference type="Pfam" id="PF09979">
    <property type="entry name" value="DUF2213"/>
    <property type="match status" value="1"/>
</dbReference>
<name>X0XKN4_9ZZZZ</name>
<sequence length="73" mass="8238">MTVADKQIFENRLLSDIAPITTTTRHKTGDGYLDVDANISRSGIQEYRADELGITDKDPAQMIRVLRPDDEVF</sequence>
<dbReference type="EMBL" id="BARS01051260">
    <property type="protein sequence ID" value="GAG43730.1"/>
    <property type="molecule type" value="Genomic_DNA"/>
</dbReference>
<dbReference type="AlphaFoldDB" id="X0XKN4"/>
<reference evidence="1" key="1">
    <citation type="journal article" date="2014" name="Front. Microbiol.">
        <title>High frequency of phylogenetically diverse reductive dehalogenase-homologous genes in deep subseafloor sedimentary metagenomes.</title>
        <authorList>
            <person name="Kawai M."/>
            <person name="Futagami T."/>
            <person name="Toyoda A."/>
            <person name="Takaki Y."/>
            <person name="Nishi S."/>
            <person name="Hori S."/>
            <person name="Arai W."/>
            <person name="Tsubouchi T."/>
            <person name="Morono Y."/>
            <person name="Uchiyama I."/>
            <person name="Ito T."/>
            <person name="Fujiyama A."/>
            <person name="Inagaki F."/>
            <person name="Takami H."/>
        </authorList>
    </citation>
    <scope>NUCLEOTIDE SEQUENCE</scope>
    <source>
        <strain evidence="1">Expedition CK06-06</strain>
    </source>
</reference>
<gene>
    <name evidence="1" type="ORF">S01H1_76391</name>
</gene>
<evidence type="ECO:0000313" key="1">
    <source>
        <dbReference type="EMBL" id="GAG43730.1"/>
    </source>
</evidence>
<organism evidence="1">
    <name type="scientific">marine sediment metagenome</name>
    <dbReference type="NCBI Taxonomy" id="412755"/>
    <lineage>
        <taxon>unclassified sequences</taxon>
        <taxon>metagenomes</taxon>
        <taxon>ecological metagenomes</taxon>
    </lineage>
</organism>
<protein>
    <submittedName>
        <fullName evidence="1">Uncharacterized protein</fullName>
    </submittedName>
</protein>